<keyword evidence="3" id="KW-1185">Reference proteome</keyword>
<keyword evidence="1" id="KW-0472">Membrane</keyword>
<feature type="transmembrane region" description="Helical" evidence="1">
    <location>
        <begin position="9"/>
        <end position="35"/>
    </location>
</feature>
<name>A0AAW9NTD7_9BACL</name>
<evidence type="ECO:0000313" key="3">
    <source>
        <dbReference type="Proteomes" id="UP001344888"/>
    </source>
</evidence>
<reference evidence="2 3" key="1">
    <citation type="submission" date="2023-03" db="EMBL/GenBank/DDBJ databases">
        <title>Bacillus Genome Sequencing.</title>
        <authorList>
            <person name="Dunlap C."/>
        </authorList>
    </citation>
    <scope>NUCLEOTIDE SEQUENCE [LARGE SCALE GENOMIC DNA]</scope>
    <source>
        <strain evidence="2 3">B-59205</strain>
    </source>
</reference>
<evidence type="ECO:0000313" key="2">
    <source>
        <dbReference type="EMBL" id="MEC1178584.1"/>
    </source>
</evidence>
<comment type="caution">
    <text evidence="2">The sequence shown here is derived from an EMBL/GenBank/DDBJ whole genome shotgun (WGS) entry which is preliminary data.</text>
</comment>
<organism evidence="2 3">
    <name type="scientific">Metasolibacillus meyeri</name>
    <dbReference type="NCBI Taxonomy" id="1071052"/>
    <lineage>
        <taxon>Bacteria</taxon>
        <taxon>Bacillati</taxon>
        <taxon>Bacillota</taxon>
        <taxon>Bacilli</taxon>
        <taxon>Bacillales</taxon>
        <taxon>Caryophanaceae</taxon>
        <taxon>Metasolibacillus</taxon>
    </lineage>
</organism>
<protein>
    <submittedName>
        <fullName evidence="2">Uncharacterized protein</fullName>
    </submittedName>
</protein>
<dbReference type="EMBL" id="JARSFG010000012">
    <property type="protein sequence ID" value="MEC1178584.1"/>
    <property type="molecule type" value="Genomic_DNA"/>
</dbReference>
<evidence type="ECO:0000256" key="1">
    <source>
        <dbReference type="SAM" id="Phobius"/>
    </source>
</evidence>
<gene>
    <name evidence="2" type="ORF">P9B03_08830</name>
</gene>
<accession>A0AAW9NTD7</accession>
<dbReference type="AlphaFoldDB" id="A0AAW9NTD7"/>
<proteinExistence type="predicted"/>
<dbReference type="Proteomes" id="UP001344888">
    <property type="component" value="Unassembled WGS sequence"/>
</dbReference>
<sequence>MATKWKNNVALICTIISAAASVIGLIYIGIFLWAAKADLIDTLQLLRKLF</sequence>
<keyword evidence="1" id="KW-1133">Transmembrane helix</keyword>
<dbReference type="RefSeq" id="WP_193768980.1">
    <property type="nucleotide sequence ID" value="NZ_JARSFG010000012.1"/>
</dbReference>
<keyword evidence="1" id="KW-0812">Transmembrane</keyword>